<feature type="domain" description="Amine oxidase" evidence="5">
    <location>
        <begin position="14"/>
        <end position="401"/>
    </location>
</feature>
<dbReference type="InterPro" id="IPR002937">
    <property type="entry name" value="Amino_oxidase"/>
</dbReference>
<feature type="binding site" evidence="4">
    <location>
        <position position="324"/>
    </location>
    <ligand>
        <name>substrate</name>
    </ligand>
</feature>
<evidence type="ECO:0000259" key="5">
    <source>
        <dbReference type="Pfam" id="PF01593"/>
    </source>
</evidence>
<dbReference type="PANTHER" id="PTHR43563:SF1">
    <property type="entry name" value="AMINE OXIDASE [FLAVIN-CONTAINING] B"/>
    <property type="match status" value="1"/>
</dbReference>
<sequence>MSATHDVVVIGAGLSGLVAARELAGKGLDVVVLEARSRPGGRTHTTAVGGVTVDLGGEWVDDAHGEMKRLVAELGLGLVPAARRKEESLWSIGGRTTGEMPLSDRDRAVYRRMHEALGEAADGVDPEAPWKGAPGDHDPSVEAWLRADGMSEGGLHAVETLLSTCGSTVPLARMSFYSYAVKVATRGGPGKGNEYRVEGGAGRVAEGLAEGLGERVRYSSPVVGLRQDGGVEVRYGVADALRTLRAGRAVLALPFTLYGGIRFDPPLPPPLRELASGECYGVVRKMAFVYDGPVEAPALAVTDTPLGYLWTVRGPGGETGVVSFAGGRPLEAELRLPGEERERRAVALLRGMFGLPEPGTVTEAAWSEDAWSRGSYFIAGPGDAVRLGAAGRSFGLLHLAGRRPWRRRRAS</sequence>
<feature type="binding site" evidence="4">
    <location>
        <position position="222"/>
    </location>
    <ligand>
        <name>FAD</name>
        <dbReference type="ChEBI" id="CHEBI:57692"/>
    </ligand>
</feature>
<dbReference type="AlphaFoldDB" id="A0A6G8Q221"/>
<dbReference type="InterPro" id="IPR001613">
    <property type="entry name" value="Flavin_amine_oxidase"/>
</dbReference>
<name>A0A6G8Q221_9ACTN</name>
<feature type="binding site" evidence="4">
    <location>
        <position position="15"/>
    </location>
    <ligand>
        <name>FAD</name>
        <dbReference type="ChEBI" id="CHEBI:57692"/>
    </ligand>
</feature>
<evidence type="ECO:0000313" key="6">
    <source>
        <dbReference type="EMBL" id="QIN80516.1"/>
    </source>
</evidence>
<dbReference type="EMBL" id="CP045121">
    <property type="protein sequence ID" value="QIN80516.1"/>
    <property type="molecule type" value="Genomic_DNA"/>
</dbReference>
<dbReference type="KEGG" id="rmar:GBA65_20605"/>
<gene>
    <name evidence="6" type="ORF">GBA65_20605</name>
</gene>
<dbReference type="GO" id="GO:0016491">
    <property type="term" value="F:oxidoreductase activity"/>
    <property type="evidence" value="ECO:0007669"/>
    <property type="project" value="UniProtKB-KW"/>
</dbReference>
<dbReference type="RefSeq" id="WP_166398182.1">
    <property type="nucleotide sequence ID" value="NZ_CP045121.1"/>
</dbReference>
<dbReference type="SUPFAM" id="SSF54373">
    <property type="entry name" value="FAD-linked reductases, C-terminal domain"/>
    <property type="match status" value="1"/>
</dbReference>
<dbReference type="PRINTS" id="PR00757">
    <property type="entry name" value="AMINEOXDASEF"/>
</dbReference>
<evidence type="ECO:0000256" key="2">
    <source>
        <dbReference type="ARBA" id="ARBA00005995"/>
    </source>
</evidence>
<dbReference type="PANTHER" id="PTHR43563">
    <property type="entry name" value="AMINE OXIDASE"/>
    <property type="match status" value="1"/>
</dbReference>
<keyword evidence="3" id="KW-0560">Oxidoreductase</keyword>
<evidence type="ECO:0000256" key="3">
    <source>
        <dbReference type="ARBA" id="ARBA00023002"/>
    </source>
</evidence>
<keyword evidence="7" id="KW-1185">Reference proteome</keyword>
<comment type="similarity">
    <text evidence="2">Belongs to the flavin monoamine oxidase family.</text>
</comment>
<accession>A0A6G8Q221</accession>
<evidence type="ECO:0000256" key="4">
    <source>
        <dbReference type="PIRSR" id="PIRSR601613-1"/>
    </source>
</evidence>
<dbReference type="InterPro" id="IPR036188">
    <property type="entry name" value="FAD/NAD-bd_sf"/>
</dbReference>
<organism evidence="6 7">
    <name type="scientific">Rubrobacter marinus</name>
    <dbReference type="NCBI Taxonomy" id="2653852"/>
    <lineage>
        <taxon>Bacteria</taxon>
        <taxon>Bacillati</taxon>
        <taxon>Actinomycetota</taxon>
        <taxon>Rubrobacteria</taxon>
        <taxon>Rubrobacterales</taxon>
        <taxon>Rubrobacteraceae</taxon>
        <taxon>Rubrobacter</taxon>
    </lineage>
</organism>
<comment type="cofactor">
    <cofactor evidence="1">
        <name>FAD</name>
        <dbReference type="ChEBI" id="CHEBI:57692"/>
    </cofactor>
</comment>
<evidence type="ECO:0000256" key="1">
    <source>
        <dbReference type="ARBA" id="ARBA00001974"/>
    </source>
</evidence>
<proteinExistence type="inferred from homology"/>
<dbReference type="SUPFAM" id="SSF51905">
    <property type="entry name" value="FAD/NAD(P)-binding domain"/>
    <property type="match status" value="1"/>
</dbReference>
<protein>
    <submittedName>
        <fullName evidence="6">FAD-dependent oxidoreductase</fullName>
    </submittedName>
</protein>
<dbReference type="Pfam" id="PF01593">
    <property type="entry name" value="Amino_oxidase"/>
    <property type="match status" value="1"/>
</dbReference>
<dbReference type="InterPro" id="IPR050703">
    <property type="entry name" value="Flavin_MAO"/>
</dbReference>
<dbReference type="Proteomes" id="UP000502706">
    <property type="component" value="Chromosome"/>
</dbReference>
<dbReference type="Gene3D" id="3.50.50.60">
    <property type="entry name" value="FAD/NAD(P)-binding domain"/>
    <property type="match status" value="1"/>
</dbReference>
<reference evidence="6 7" key="1">
    <citation type="submission" date="2019-10" db="EMBL/GenBank/DDBJ databases">
        <title>Rubrobacter sp nov SCSIO 52915 isolated from a deep-sea sediment in the South China Sea.</title>
        <authorList>
            <person name="Chen R.W."/>
        </authorList>
    </citation>
    <scope>NUCLEOTIDE SEQUENCE [LARGE SCALE GENOMIC DNA]</scope>
    <source>
        <strain evidence="6 7">SCSIO 52915</strain>
    </source>
</reference>
<feature type="binding site" evidence="4">
    <location>
        <begin position="34"/>
        <end position="35"/>
    </location>
    <ligand>
        <name>FAD</name>
        <dbReference type="ChEBI" id="CHEBI:57692"/>
    </ligand>
</feature>
<evidence type="ECO:0000313" key="7">
    <source>
        <dbReference type="Proteomes" id="UP000502706"/>
    </source>
</evidence>